<feature type="coiled-coil region" evidence="1">
    <location>
        <begin position="351"/>
        <end position="385"/>
    </location>
</feature>
<accession>A0AAD7BTT7</accession>
<feature type="compositionally biased region" description="Basic and acidic residues" evidence="2">
    <location>
        <begin position="423"/>
        <end position="438"/>
    </location>
</feature>
<proteinExistence type="predicted"/>
<evidence type="ECO:0000313" key="4">
    <source>
        <dbReference type="Proteomes" id="UP001221757"/>
    </source>
</evidence>
<comment type="caution">
    <text evidence="3">The sequence shown here is derived from an EMBL/GenBank/DDBJ whole genome shotgun (WGS) entry which is preliminary data.</text>
</comment>
<dbReference type="PANTHER" id="PTHR34409">
    <property type="entry name" value="SET DOMAIN-CONTAINING PROTEIN"/>
    <property type="match status" value="1"/>
</dbReference>
<evidence type="ECO:0000256" key="2">
    <source>
        <dbReference type="SAM" id="MobiDB-lite"/>
    </source>
</evidence>
<sequence>MADKPAMWLVVSNSIDTQTSPSQHESLSALLRPALSLIKVSTSFVRPRSRFFFPSFTTFLIPLFFSTMSESLAPPFTPLPPGVHLDGAGTPWFCDADGNWKPLQTFQPTQGIQPPPALARAPQTPWYRHKLSLSRLPTTSHPRSLPICRRLRLNKSRLTSSTPTLLPRPDDTDLAPSSSPGAVANAPGLKAAAKVSAPSKRGRKKGSPNFSTEDINYLLDCIEAELPFGGRGWKSIESRYNKWAGGTKRPQRFLKSLEDKYKTRAKRIEGLINERFGTRDLSDNEFADDADVTSDDSVEILSNSAQVHTACPELVTKLSKALDPEAQVSRDEQRFERSFQSTQFFAISQQLRDSQAVNETLRSQLSTLQSRIHEAERARDRAELKLEFSGLTAPVAKSRHRSLSSKPSRYKDYPDIARVGGKLRYESESEKENHDPNTHRSPSPLDLSYAPSFVHSSSPSFAHSSSSSVTHASSSFVGSSSDPLHPATSGSSNW</sequence>
<evidence type="ECO:0000313" key="3">
    <source>
        <dbReference type="EMBL" id="KAJ7629852.1"/>
    </source>
</evidence>
<organism evidence="3 4">
    <name type="scientific">Mycena rosella</name>
    <name type="common">Pink bonnet</name>
    <name type="synonym">Agaricus rosellus</name>
    <dbReference type="NCBI Taxonomy" id="1033263"/>
    <lineage>
        <taxon>Eukaryota</taxon>
        <taxon>Fungi</taxon>
        <taxon>Dikarya</taxon>
        <taxon>Basidiomycota</taxon>
        <taxon>Agaricomycotina</taxon>
        <taxon>Agaricomycetes</taxon>
        <taxon>Agaricomycetidae</taxon>
        <taxon>Agaricales</taxon>
        <taxon>Marasmiineae</taxon>
        <taxon>Mycenaceae</taxon>
        <taxon>Mycena</taxon>
    </lineage>
</organism>
<dbReference type="PANTHER" id="PTHR34409:SF1">
    <property type="entry name" value="MYB-LIKE DOMAIN-CONTAINING PROTEIN"/>
    <property type="match status" value="1"/>
</dbReference>
<name>A0AAD7BTT7_MYCRO</name>
<dbReference type="Proteomes" id="UP001221757">
    <property type="component" value="Unassembled WGS sequence"/>
</dbReference>
<keyword evidence="1" id="KW-0175">Coiled coil</keyword>
<keyword evidence="4" id="KW-1185">Reference proteome</keyword>
<reference evidence="3" key="1">
    <citation type="submission" date="2023-03" db="EMBL/GenBank/DDBJ databases">
        <title>Massive genome expansion in bonnet fungi (Mycena s.s.) driven by repeated elements and novel gene families across ecological guilds.</title>
        <authorList>
            <consortium name="Lawrence Berkeley National Laboratory"/>
            <person name="Harder C.B."/>
            <person name="Miyauchi S."/>
            <person name="Viragh M."/>
            <person name="Kuo A."/>
            <person name="Thoen E."/>
            <person name="Andreopoulos B."/>
            <person name="Lu D."/>
            <person name="Skrede I."/>
            <person name="Drula E."/>
            <person name="Henrissat B."/>
            <person name="Morin E."/>
            <person name="Kohler A."/>
            <person name="Barry K."/>
            <person name="LaButti K."/>
            <person name="Morin E."/>
            <person name="Salamov A."/>
            <person name="Lipzen A."/>
            <person name="Mereny Z."/>
            <person name="Hegedus B."/>
            <person name="Baldrian P."/>
            <person name="Stursova M."/>
            <person name="Weitz H."/>
            <person name="Taylor A."/>
            <person name="Grigoriev I.V."/>
            <person name="Nagy L.G."/>
            <person name="Martin F."/>
            <person name="Kauserud H."/>
        </authorList>
    </citation>
    <scope>NUCLEOTIDE SEQUENCE</scope>
    <source>
        <strain evidence="3">CBHHK067</strain>
    </source>
</reference>
<feature type="compositionally biased region" description="Low complexity" evidence="2">
    <location>
        <begin position="448"/>
        <end position="483"/>
    </location>
</feature>
<dbReference type="EMBL" id="JARKIE010000529">
    <property type="protein sequence ID" value="KAJ7629852.1"/>
    <property type="molecule type" value="Genomic_DNA"/>
</dbReference>
<feature type="region of interest" description="Disordered" evidence="2">
    <location>
        <begin position="396"/>
        <end position="494"/>
    </location>
</feature>
<gene>
    <name evidence="3" type="ORF">B0H17DRAFT_1218027</name>
</gene>
<evidence type="ECO:0000256" key="1">
    <source>
        <dbReference type="SAM" id="Coils"/>
    </source>
</evidence>
<protein>
    <submittedName>
        <fullName evidence="3">Uncharacterized protein</fullName>
    </submittedName>
</protein>
<dbReference type="AlphaFoldDB" id="A0AAD7BTT7"/>
<feature type="region of interest" description="Disordered" evidence="2">
    <location>
        <begin position="158"/>
        <end position="209"/>
    </location>
</feature>